<protein>
    <recommendedName>
        <fullName evidence="1">Stage 0 sporulation protein A homolog</fullName>
    </recommendedName>
</protein>
<evidence type="ECO:0000313" key="6">
    <source>
        <dbReference type="Proteomes" id="UP000824056"/>
    </source>
</evidence>
<dbReference type="InterPro" id="IPR046947">
    <property type="entry name" value="LytR-like"/>
</dbReference>
<name>A0A9D2FS99_9FIRM</name>
<dbReference type="SMART" id="SM00448">
    <property type="entry name" value="REC"/>
    <property type="match status" value="1"/>
</dbReference>
<organism evidence="5 6">
    <name type="scientific">Candidatus Blautia pullicola</name>
    <dbReference type="NCBI Taxonomy" id="2838498"/>
    <lineage>
        <taxon>Bacteria</taxon>
        <taxon>Bacillati</taxon>
        <taxon>Bacillota</taxon>
        <taxon>Clostridia</taxon>
        <taxon>Lachnospirales</taxon>
        <taxon>Lachnospiraceae</taxon>
        <taxon>Blautia</taxon>
    </lineage>
</organism>
<dbReference type="InterPro" id="IPR007492">
    <property type="entry name" value="LytTR_DNA-bd_dom"/>
</dbReference>
<dbReference type="PANTHER" id="PTHR37299">
    <property type="entry name" value="TRANSCRIPTIONAL REGULATOR-RELATED"/>
    <property type="match status" value="1"/>
</dbReference>
<dbReference type="EMBL" id="DXBG01000271">
    <property type="protein sequence ID" value="HIZ66538.1"/>
    <property type="molecule type" value="Genomic_DNA"/>
</dbReference>
<evidence type="ECO:0000313" key="5">
    <source>
        <dbReference type="EMBL" id="HIZ66538.1"/>
    </source>
</evidence>
<dbReference type="AlphaFoldDB" id="A0A9D2FS99"/>
<dbReference type="Proteomes" id="UP000824056">
    <property type="component" value="Unassembled WGS sequence"/>
</dbReference>
<keyword evidence="3" id="KW-0597">Phosphoprotein</keyword>
<dbReference type="SMART" id="SM00850">
    <property type="entry name" value="LytTR"/>
    <property type="match status" value="1"/>
</dbReference>
<accession>A0A9D2FS99</accession>
<feature type="modified residue" description="4-aspartylphosphate" evidence="3">
    <location>
        <position position="57"/>
    </location>
</feature>
<dbReference type="GO" id="GO:0003677">
    <property type="term" value="F:DNA binding"/>
    <property type="evidence" value="ECO:0007669"/>
    <property type="project" value="UniProtKB-KW"/>
</dbReference>
<comment type="function">
    <text evidence="2">May play the central regulatory role in sporulation. It may be an element of the effector pathway responsible for the activation of sporulation genes in response to nutritional stress. Spo0A may act in concert with spo0H (a sigma factor) to control the expression of some genes that are critical to the sporulation process.</text>
</comment>
<evidence type="ECO:0000256" key="1">
    <source>
        <dbReference type="ARBA" id="ARBA00018672"/>
    </source>
</evidence>
<dbReference type="InterPro" id="IPR001789">
    <property type="entry name" value="Sig_transdc_resp-reg_receiver"/>
</dbReference>
<reference evidence="5" key="1">
    <citation type="journal article" date="2021" name="PeerJ">
        <title>Extensive microbial diversity within the chicken gut microbiome revealed by metagenomics and culture.</title>
        <authorList>
            <person name="Gilroy R."/>
            <person name="Ravi A."/>
            <person name="Getino M."/>
            <person name="Pursley I."/>
            <person name="Horton D.L."/>
            <person name="Alikhan N.F."/>
            <person name="Baker D."/>
            <person name="Gharbi K."/>
            <person name="Hall N."/>
            <person name="Watson M."/>
            <person name="Adriaenssens E.M."/>
            <person name="Foster-Nyarko E."/>
            <person name="Jarju S."/>
            <person name="Secka A."/>
            <person name="Antonio M."/>
            <person name="Oren A."/>
            <person name="Chaudhuri R.R."/>
            <person name="La Ragione R."/>
            <person name="Hildebrand F."/>
            <person name="Pallen M.J."/>
        </authorList>
    </citation>
    <scope>NUCLEOTIDE SEQUENCE</scope>
    <source>
        <strain evidence="5">1068</strain>
    </source>
</reference>
<dbReference type="PANTHER" id="PTHR37299:SF1">
    <property type="entry name" value="STAGE 0 SPORULATION PROTEIN A HOMOLOG"/>
    <property type="match status" value="1"/>
</dbReference>
<evidence type="ECO:0000259" key="4">
    <source>
        <dbReference type="PROSITE" id="PS50110"/>
    </source>
</evidence>
<reference evidence="5" key="2">
    <citation type="submission" date="2021-04" db="EMBL/GenBank/DDBJ databases">
        <authorList>
            <person name="Gilroy R."/>
        </authorList>
    </citation>
    <scope>NUCLEOTIDE SEQUENCE</scope>
    <source>
        <strain evidence="5">1068</strain>
    </source>
</reference>
<dbReference type="PROSITE" id="PS50110">
    <property type="entry name" value="RESPONSE_REGULATORY"/>
    <property type="match status" value="1"/>
</dbReference>
<sequence length="243" mass="28457">MDDIKIAVCDDVESERLQLMESIREIWENAEVYGFGDGQQVLQNIQRGMGYDLVFLDIYMEQMGGLDAGKWIHDNFPEIQMVFISNSREFGPEIFELNALHYLVKPYSREALEEVKQRFHDRQGKERVLSLQNRQNTQDIPFQRISYIESVHNNLLIHLITGAVIKIRGSLGEFAEGLDNRFIRINRGIVVNMDVIEKMHIDSCEIAGMTFMLSRKKRTETRKKYYDYLFESAMYVNSGVRKR</sequence>
<proteinExistence type="predicted"/>
<dbReference type="GO" id="GO:0000156">
    <property type="term" value="F:phosphorelay response regulator activity"/>
    <property type="evidence" value="ECO:0007669"/>
    <property type="project" value="InterPro"/>
</dbReference>
<gene>
    <name evidence="5" type="ORF">H9809_11690</name>
</gene>
<evidence type="ECO:0000256" key="2">
    <source>
        <dbReference type="ARBA" id="ARBA00024867"/>
    </source>
</evidence>
<dbReference type="Gene3D" id="3.40.50.2300">
    <property type="match status" value="1"/>
</dbReference>
<dbReference type="Pfam" id="PF00072">
    <property type="entry name" value="Response_reg"/>
    <property type="match status" value="1"/>
</dbReference>
<feature type="domain" description="Response regulatory" evidence="4">
    <location>
        <begin position="5"/>
        <end position="120"/>
    </location>
</feature>
<dbReference type="SUPFAM" id="SSF52172">
    <property type="entry name" value="CheY-like"/>
    <property type="match status" value="1"/>
</dbReference>
<dbReference type="Pfam" id="PF04397">
    <property type="entry name" value="LytTR"/>
    <property type="match status" value="1"/>
</dbReference>
<dbReference type="InterPro" id="IPR011006">
    <property type="entry name" value="CheY-like_superfamily"/>
</dbReference>
<comment type="caution">
    <text evidence="5">The sequence shown here is derived from an EMBL/GenBank/DDBJ whole genome shotgun (WGS) entry which is preliminary data.</text>
</comment>
<keyword evidence="5" id="KW-0238">DNA-binding</keyword>
<dbReference type="Gene3D" id="2.40.50.1020">
    <property type="entry name" value="LytTr DNA-binding domain"/>
    <property type="match status" value="1"/>
</dbReference>
<evidence type="ECO:0000256" key="3">
    <source>
        <dbReference type="PROSITE-ProRule" id="PRU00169"/>
    </source>
</evidence>